<organism evidence="2">
    <name type="scientific">uncultured Pseudonocardia sp</name>
    <dbReference type="NCBI Taxonomy" id="211455"/>
    <lineage>
        <taxon>Bacteria</taxon>
        <taxon>Bacillati</taxon>
        <taxon>Actinomycetota</taxon>
        <taxon>Actinomycetes</taxon>
        <taxon>Pseudonocardiales</taxon>
        <taxon>Pseudonocardiaceae</taxon>
        <taxon>Pseudonocardia</taxon>
        <taxon>environmental samples</taxon>
    </lineage>
</organism>
<gene>
    <name evidence="2" type="ORF">AVDCRST_MAG66-1350</name>
</gene>
<feature type="compositionally biased region" description="Basic residues" evidence="1">
    <location>
        <begin position="64"/>
        <end position="76"/>
    </location>
</feature>
<feature type="compositionally biased region" description="Low complexity" evidence="1">
    <location>
        <begin position="29"/>
        <end position="41"/>
    </location>
</feature>
<dbReference type="AlphaFoldDB" id="A0A6J4P312"/>
<protein>
    <submittedName>
        <fullName evidence="2">Uncharacterized protein</fullName>
    </submittedName>
</protein>
<evidence type="ECO:0000313" key="2">
    <source>
        <dbReference type="EMBL" id="CAA9398881.1"/>
    </source>
</evidence>
<proteinExistence type="predicted"/>
<feature type="non-terminal residue" evidence="2">
    <location>
        <position position="1"/>
    </location>
</feature>
<evidence type="ECO:0000256" key="1">
    <source>
        <dbReference type="SAM" id="MobiDB-lite"/>
    </source>
</evidence>
<dbReference type="EMBL" id="CADCUS010000193">
    <property type="protein sequence ID" value="CAA9398881.1"/>
    <property type="molecule type" value="Genomic_DNA"/>
</dbReference>
<accession>A0A6J4P312</accession>
<sequence>EPVEGGRSARGRRRARAPARPAGTGGAPRPGARPARGDAAVPAPPARRPARPHGRRVGAPARRPPARPHRPLPHLH</sequence>
<feature type="region of interest" description="Disordered" evidence="1">
    <location>
        <begin position="1"/>
        <end position="76"/>
    </location>
</feature>
<name>A0A6J4P312_9PSEU</name>
<feature type="non-terminal residue" evidence="2">
    <location>
        <position position="76"/>
    </location>
</feature>
<reference evidence="2" key="1">
    <citation type="submission" date="2020-02" db="EMBL/GenBank/DDBJ databases">
        <authorList>
            <person name="Meier V. D."/>
        </authorList>
    </citation>
    <scope>NUCLEOTIDE SEQUENCE</scope>
    <source>
        <strain evidence="2">AVDCRST_MAG66</strain>
    </source>
</reference>